<dbReference type="RefSeq" id="XP_002730935.1">
    <property type="nucleotide sequence ID" value="XM_002730889.2"/>
</dbReference>
<feature type="transmembrane region" description="Helical" evidence="6">
    <location>
        <begin position="215"/>
        <end position="236"/>
    </location>
</feature>
<evidence type="ECO:0000256" key="1">
    <source>
        <dbReference type="ARBA" id="ARBA00004370"/>
    </source>
</evidence>
<evidence type="ECO:0000313" key="8">
    <source>
        <dbReference type="Proteomes" id="UP000694865"/>
    </source>
</evidence>
<dbReference type="InterPro" id="IPR000727">
    <property type="entry name" value="T_SNARE_dom"/>
</dbReference>
<proteinExistence type="predicted"/>
<dbReference type="SMART" id="SM00397">
    <property type="entry name" value="t_SNARE"/>
    <property type="match status" value="1"/>
</dbReference>
<evidence type="ECO:0000256" key="5">
    <source>
        <dbReference type="SAM" id="MobiDB-lite"/>
    </source>
</evidence>
<evidence type="ECO:0000256" key="6">
    <source>
        <dbReference type="SAM" id="Phobius"/>
    </source>
</evidence>
<comment type="subcellular location">
    <subcellularLocation>
        <location evidence="1">Membrane</location>
    </subcellularLocation>
</comment>
<dbReference type="SUPFAM" id="SSF58038">
    <property type="entry name" value="SNARE fusion complex"/>
    <property type="match status" value="1"/>
</dbReference>
<dbReference type="InterPro" id="IPR045242">
    <property type="entry name" value="Syntaxin"/>
</dbReference>
<name>A0ABM0GJ22_SACKO</name>
<feature type="region of interest" description="Disordered" evidence="5">
    <location>
        <begin position="100"/>
        <end position="131"/>
    </location>
</feature>
<dbReference type="Proteomes" id="UP000694865">
    <property type="component" value="Unplaced"/>
</dbReference>
<keyword evidence="2" id="KW-0813">Transport</keyword>
<gene>
    <name evidence="9" type="primary">LOC100372200</name>
</gene>
<feature type="domain" description="T-SNARE coiled-coil homology" evidence="7">
    <location>
        <begin position="146"/>
        <end position="208"/>
    </location>
</feature>
<evidence type="ECO:0000259" key="7">
    <source>
        <dbReference type="PROSITE" id="PS50192"/>
    </source>
</evidence>
<feature type="compositionally biased region" description="Polar residues" evidence="5">
    <location>
        <begin position="108"/>
        <end position="124"/>
    </location>
</feature>
<dbReference type="Gene3D" id="1.20.5.110">
    <property type="match status" value="1"/>
</dbReference>
<dbReference type="CDD" id="cd15852">
    <property type="entry name" value="SNARE_Syntaxin8"/>
    <property type="match status" value="1"/>
</dbReference>
<dbReference type="PROSITE" id="PS50192">
    <property type="entry name" value="T_SNARE"/>
    <property type="match status" value="1"/>
</dbReference>
<evidence type="ECO:0000256" key="4">
    <source>
        <dbReference type="ARBA" id="ARBA00023136"/>
    </source>
</evidence>
<organism evidence="8 9">
    <name type="scientific">Saccoglossus kowalevskii</name>
    <name type="common">Acorn worm</name>
    <dbReference type="NCBI Taxonomy" id="10224"/>
    <lineage>
        <taxon>Eukaryota</taxon>
        <taxon>Metazoa</taxon>
        <taxon>Hemichordata</taxon>
        <taxon>Enteropneusta</taxon>
        <taxon>Harrimaniidae</taxon>
        <taxon>Saccoglossus</taxon>
    </lineage>
</organism>
<evidence type="ECO:0000313" key="9">
    <source>
        <dbReference type="RefSeq" id="XP_002730935.1"/>
    </source>
</evidence>
<keyword evidence="6" id="KW-1133">Transmembrane helix</keyword>
<protein>
    <submittedName>
        <fullName evidence="9">Syntaxin-8-like</fullName>
    </submittedName>
</protein>
<sequence>MAPSGDVWLSDYDVCAREAQEIIEKINERNRLLRTGSSHSKISGEIRLALRQFSRYLNNLKQDLMRASTSYHLTQREFDRRQDMLDNLISKEKQLNDAFLNDSHGNAGRTSLLHQGPRGTSFNPFDQEEPEDTRTMTVTDIRSQQQQIIQEQDQGLEALSQVISRQKQMGQHIGDELDEHNEIIDDLTSHIGRTDQRLLKETKHIKKVDKKSGNCAMMVIIVLLLIAIVIVAVVPFH</sequence>
<dbReference type="PANTHER" id="PTHR19957">
    <property type="entry name" value="SYNTAXIN"/>
    <property type="match status" value="1"/>
</dbReference>
<accession>A0ABM0GJ22</accession>
<keyword evidence="4 6" id="KW-0472">Membrane</keyword>
<keyword evidence="3" id="KW-0175">Coiled coil</keyword>
<keyword evidence="6" id="KW-0812">Transmembrane</keyword>
<keyword evidence="8" id="KW-1185">Reference proteome</keyword>
<evidence type="ECO:0000256" key="2">
    <source>
        <dbReference type="ARBA" id="ARBA00022448"/>
    </source>
</evidence>
<dbReference type="GeneID" id="100372200"/>
<dbReference type="InterPro" id="IPR041875">
    <property type="entry name" value="Syntaxin-8_SNARE"/>
</dbReference>
<reference evidence="9" key="1">
    <citation type="submission" date="2025-08" db="UniProtKB">
        <authorList>
            <consortium name="RefSeq"/>
        </authorList>
    </citation>
    <scope>IDENTIFICATION</scope>
    <source>
        <tissue evidence="9">Testes</tissue>
    </source>
</reference>
<dbReference type="Pfam" id="PF05739">
    <property type="entry name" value="SNARE"/>
    <property type="match status" value="1"/>
</dbReference>
<dbReference type="PANTHER" id="PTHR19957:SF124">
    <property type="entry name" value="SYNTAXIN-8"/>
    <property type="match status" value="1"/>
</dbReference>
<evidence type="ECO:0000256" key="3">
    <source>
        <dbReference type="ARBA" id="ARBA00023054"/>
    </source>
</evidence>